<evidence type="ECO:0000256" key="6">
    <source>
        <dbReference type="ARBA" id="ARBA00023295"/>
    </source>
</evidence>
<dbReference type="InterPro" id="IPR000933">
    <property type="entry name" value="Glyco_hydro_29"/>
</dbReference>
<gene>
    <name evidence="10" type="ORF">RI844_09915</name>
</gene>
<dbReference type="SUPFAM" id="SSF51445">
    <property type="entry name" value="(Trans)glycosidases"/>
    <property type="match status" value="1"/>
</dbReference>
<feature type="signal peptide" evidence="7">
    <location>
        <begin position="1"/>
        <end position="37"/>
    </location>
</feature>
<feature type="domain" description="Alpha-L-fucosidase C-terminal" evidence="9">
    <location>
        <begin position="444"/>
        <end position="525"/>
    </location>
</feature>
<keyword evidence="4 7" id="KW-0732">Signal</keyword>
<evidence type="ECO:0000313" key="10">
    <source>
        <dbReference type="EMBL" id="WOH39524.1"/>
    </source>
</evidence>
<evidence type="ECO:0000256" key="3">
    <source>
        <dbReference type="ARBA" id="ARBA00012662"/>
    </source>
</evidence>
<evidence type="ECO:0000259" key="9">
    <source>
        <dbReference type="Pfam" id="PF16757"/>
    </source>
</evidence>
<dbReference type="Proteomes" id="UP001301442">
    <property type="component" value="Chromosome"/>
</dbReference>
<protein>
    <recommendedName>
        <fullName evidence="3">alpha-L-fucosidase</fullName>
        <ecNumber evidence="3">3.2.1.51</ecNumber>
    </recommendedName>
</protein>
<comment type="similarity">
    <text evidence="2">Belongs to the glycosyl hydrolase 29 family.</text>
</comment>
<evidence type="ECO:0000256" key="2">
    <source>
        <dbReference type="ARBA" id="ARBA00007951"/>
    </source>
</evidence>
<dbReference type="Pfam" id="PF01120">
    <property type="entry name" value="Alpha_L_fucos"/>
    <property type="match status" value="1"/>
</dbReference>
<keyword evidence="6" id="KW-0326">Glycosidase</keyword>
<proteinExistence type="inferred from homology"/>
<evidence type="ECO:0000256" key="7">
    <source>
        <dbReference type="SAM" id="SignalP"/>
    </source>
</evidence>
<dbReference type="InterPro" id="IPR016286">
    <property type="entry name" value="FUC_metazoa-typ"/>
</dbReference>
<feature type="domain" description="Glycoside hydrolase family 29 N-terminal" evidence="8">
    <location>
        <begin position="34"/>
        <end position="404"/>
    </location>
</feature>
<dbReference type="PIRSF" id="PIRSF001092">
    <property type="entry name" value="Alpha-L-fucosidase"/>
    <property type="match status" value="1"/>
</dbReference>
<evidence type="ECO:0000256" key="1">
    <source>
        <dbReference type="ARBA" id="ARBA00004071"/>
    </source>
</evidence>
<dbReference type="PANTHER" id="PTHR10030">
    <property type="entry name" value="ALPHA-L-FUCOSIDASE"/>
    <property type="match status" value="1"/>
</dbReference>
<evidence type="ECO:0000256" key="5">
    <source>
        <dbReference type="ARBA" id="ARBA00022801"/>
    </source>
</evidence>
<reference evidence="10 11" key="1">
    <citation type="submission" date="2023-09" db="EMBL/GenBank/DDBJ databases">
        <authorList>
            <person name="Qi X."/>
        </authorList>
    </citation>
    <scope>NUCLEOTIDE SEQUENCE [LARGE SCALE GENOMIC DNA]</scope>
    <source>
        <strain evidence="10 11">S1-1</strain>
    </source>
</reference>
<evidence type="ECO:0000256" key="4">
    <source>
        <dbReference type="ARBA" id="ARBA00022729"/>
    </source>
</evidence>
<accession>A0ABZ0GU89</accession>
<dbReference type="InterPro" id="IPR013780">
    <property type="entry name" value="Glyco_hydro_b"/>
</dbReference>
<comment type="function">
    <text evidence="1">Alpha-L-fucosidase is responsible for hydrolyzing the alpha-1,6-linked fucose joined to the reducing-end N-acetylglucosamine of the carbohydrate moieties of glycoproteins.</text>
</comment>
<organism evidence="10 11">
    <name type="scientific">Thalassotalea fonticola</name>
    <dbReference type="NCBI Taxonomy" id="3065649"/>
    <lineage>
        <taxon>Bacteria</taxon>
        <taxon>Pseudomonadati</taxon>
        <taxon>Pseudomonadota</taxon>
        <taxon>Gammaproteobacteria</taxon>
        <taxon>Alteromonadales</taxon>
        <taxon>Colwelliaceae</taxon>
        <taxon>Thalassotalea</taxon>
    </lineage>
</organism>
<dbReference type="RefSeq" id="WP_348398290.1">
    <property type="nucleotide sequence ID" value="NZ_CP136600.1"/>
</dbReference>
<dbReference type="Pfam" id="PF16757">
    <property type="entry name" value="Fucosidase_C"/>
    <property type="match status" value="1"/>
</dbReference>
<evidence type="ECO:0000259" key="8">
    <source>
        <dbReference type="Pfam" id="PF01120"/>
    </source>
</evidence>
<dbReference type="EMBL" id="CP136600">
    <property type="protein sequence ID" value="WOH39524.1"/>
    <property type="molecule type" value="Genomic_DNA"/>
</dbReference>
<name>A0ABZ0GU89_9GAMM</name>
<dbReference type="Gene3D" id="2.60.40.1180">
    <property type="entry name" value="Golgi alpha-mannosidase II"/>
    <property type="match status" value="1"/>
</dbReference>
<keyword evidence="5" id="KW-0378">Hydrolase</keyword>
<feature type="chain" id="PRO_5047156399" description="alpha-L-fucosidase" evidence="7">
    <location>
        <begin position="38"/>
        <end position="543"/>
    </location>
</feature>
<evidence type="ECO:0000313" key="11">
    <source>
        <dbReference type="Proteomes" id="UP001301442"/>
    </source>
</evidence>
<dbReference type="InterPro" id="IPR057739">
    <property type="entry name" value="Glyco_hydro_29_N"/>
</dbReference>
<keyword evidence="11" id="KW-1185">Reference proteome</keyword>
<dbReference type="PANTHER" id="PTHR10030:SF37">
    <property type="entry name" value="ALPHA-L-FUCOSIDASE-RELATED"/>
    <property type="match status" value="1"/>
</dbReference>
<dbReference type="Gene3D" id="3.20.20.80">
    <property type="entry name" value="Glycosidases"/>
    <property type="match status" value="1"/>
</dbReference>
<dbReference type="InterPro" id="IPR031919">
    <property type="entry name" value="Fucosidase_C"/>
</dbReference>
<sequence length="543" mass="61435">MQFSITYSETIMIKAIKLPLTTLAIAVMSLSSTSALAEKTANIEADWDSIATKQIPEWLIDAKFGVYTHWGIYSVPAHGGPDYVRQMYSPKNRKGVYEYHTKKYGSLEEFGYTDFIPQFTAPKFNASEWVGLMNEAGAKFGGIALVHHDGFLLWDSKYSRWNSKNMGPKKDIYGEIAAEVAKYPDMKLAATFHHGRTFNYAYGELSDKGADASKINKNWEISDPELGDFFWKKGRDSEEQFNSDWYGKITEVVDTYKPDFIWFDGLSTSMKGGHPTEDNVTKAISYYYNESAARDQDVVVANKLAANFNFPDHVGLKSYENGRDMPEHQPGYWLADRAIGYPWSYVNNKTYRDGPDYQVDSIIDFASRGGIMFLSLTPKGDGSIADEEIAIMKGIGRWMKVNGEAIYGTRRYSVYGEGPTKVTKFVKIKGKEKVKWDHRKLGAKDVRFTQKDNTLYAIALGWPEDNKLTIKTLNSDYAISSEAKIENISLIGSDEKIKWHRDSKGLHLVYPEKKEGEFAHAFKIEVAGDLIVTEPDAEHIKKS</sequence>
<dbReference type="InterPro" id="IPR017853">
    <property type="entry name" value="GH"/>
</dbReference>
<dbReference type="EC" id="3.2.1.51" evidence="3"/>
<dbReference type="SMART" id="SM00812">
    <property type="entry name" value="Alpha_L_fucos"/>
    <property type="match status" value="1"/>
</dbReference>